<accession>A0A8S2N5H5</accession>
<dbReference type="AlphaFoldDB" id="A0A8S2N5H5"/>
<dbReference type="EMBL" id="CAJNOK010012948">
    <property type="protein sequence ID" value="CAF1174748.1"/>
    <property type="molecule type" value="Genomic_DNA"/>
</dbReference>
<feature type="non-terminal residue" evidence="3">
    <location>
        <position position="1"/>
    </location>
</feature>
<dbReference type="EMBL" id="CAJOBA010034470">
    <property type="protein sequence ID" value="CAF3985925.1"/>
    <property type="molecule type" value="Genomic_DNA"/>
</dbReference>
<dbReference type="Proteomes" id="UP000677228">
    <property type="component" value="Unassembled WGS sequence"/>
</dbReference>
<gene>
    <name evidence="2" type="ORF">OVA965_LOCUS22753</name>
    <name evidence="3" type="ORF">TMI583_LOCUS23465</name>
</gene>
<evidence type="ECO:0000313" key="3">
    <source>
        <dbReference type="EMBL" id="CAF3985925.1"/>
    </source>
</evidence>
<evidence type="ECO:0000313" key="4">
    <source>
        <dbReference type="Proteomes" id="UP000682733"/>
    </source>
</evidence>
<comment type="caution">
    <text evidence="3">The sequence shown here is derived from an EMBL/GenBank/DDBJ whole genome shotgun (WGS) entry which is preliminary data.</text>
</comment>
<feature type="compositionally biased region" description="Low complexity" evidence="1">
    <location>
        <begin position="499"/>
        <end position="508"/>
    </location>
</feature>
<proteinExistence type="predicted"/>
<evidence type="ECO:0000256" key="1">
    <source>
        <dbReference type="SAM" id="MobiDB-lite"/>
    </source>
</evidence>
<sequence length="1079" mass="123145">SITKLCRDGIRVMIEGKEKYYRGEYFFYLEFSSLTKLPRLLNANLLGALFFTIGDYPAQQAIHGKKESVSASRFCPCCDVMSDNYIDSIDQMPTHYAAEQYDDACKTIEQMNDGCSNSLLEFWQKLYGINKRRLPLDAMQVYYLYINLPHILRTLLFNSKFEHYDAILLLVDIVSLCYASEVDEISVRQLEGVILHHNHLVRKLYPNTLKQKYHFLLHLPRQMALFGPLKYTQCLASERKHQFFKGNKHRNFKNLPKTCTKRHQVWQCVTDYNADGSSSSNILKNKTILHRVSPLSQDLKTNVESWELPFTPTHLAEIIKINGTSYSIGTILCTSNTYLSDKPEFAEIIQIFVYHGESIFGLQFLKIVNYDAGVRSFVVRKIERFGTVTVDDLRYVWPLKMINIRGIESISLCPFGRFLKNVSITDYFIQSSPKQQIASSPTHLMSPLLNSKYGISSQTPVSQRISTPLATKRANVISPIVSSSIDSMILPASDEENRSPSSTSTTPVSKRRTHPLTTSTFSLINNCEPSALSSCYINQSTVDITPSKSKQPIRVPWNCQLPTYTTDVEQALQEGDLEKAVKSNFVCSTRDFIMERYPETKSSLDYRNISLSIVRKYPNVGSQPNFKLEQCDGKVRTQEMEIQTFLTTTNLEAENADQAHYTRMAAEPMEEVEKGSSAHLNQLTPVLSDIQIPMSALLSQSTSAAQCLQSTRQTIYTPPNDRFYERVKKKVKQLSTEASLMDNFYENNYETQLNDTLSSDIQTTAEEMNDRVLSDKQTFGQRPTVIRVVQRNNQNVRVPILAANLAFSQPFLRTSNRAIAAKTVPARQSNDIETQSMNISCTIPKNPDPLSRIKSMSNSAMERNYQHLTEELRNKVKQIRNIKHVNIPLSIVHHIKRLQQMTFLSRRSLMENQHNSSSLSDKITLYPELLNEFVILYEHQLLTCEETTTNNNSTNFELAMRKVLDDLIQKYKIPQQCQSQADFSAVEDLCNEQGSKCFIMKELKKGHGRQLGLYFTGNAWEKAALQLTTNTKINVGPTASGLQRPLLVFLVIFQVLQYNYPDDIKAVMNYLNDHVKGQL</sequence>
<dbReference type="Proteomes" id="UP000682733">
    <property type="component" value="Unassembled WGS sequence"/>
</dbReference>
<evidence type="ECO:0000313" key="2">
    <source>
        <dbReference type="EMBL" id="CAF1174748.1"/>
    </source>
</evidence>
<organism evidence="3 4">
    <name type="scientific">Didymodactylos carnosus</name>
    <dbReference type="NCBI Taxonomy" id="1234261"/>
    <lineage>
        <taxon>Eukaryota</taxon>
        <taxon>Metazoa</taxon>
        <taxon>Spiralia</taxon>
        <taxon>Gnathifera</taxon>
        <taxon>Rotifera</taxon>
        <taxon>Eurotatoria</taxon>
        <taxon>Bdelloidea</taxon>
        <taxon>Philodinida</taxon>
        <taxon>Philodinidae</taxon>
        <taxon>Didymodactylos</taxon>
    </lineage>
</organism>
<name>A0A8S2N5H5_9BILA</name>
<reference evidence="3" key="1">
    <citation type="submission" date="2021-02" db="EMBL/GenBank/DDBJ databases">
        <authorList>
            <person name="Nowell W R."/>
        </authorList>
    </citation>
    <scope>NUCLEOTIDE SEQUENCE</scope>
</reference>
<protein>
    <submittedName>
        <fullName evidence="3">Uncharacterized protein</fullName>
    </submittedName>
</protein>
<feature type="region of interest" description="Disordered" evidence="1">
    <location>
        <begin position="491"/>
        <end position="514"/>
    </location>
</feature>